<evidence type="ECO:0000256" key="1">
    <source>
        <dbReference type="ARBA" id="ARBA00001931"/>
    </source>
</evidence>
<evidence type="ECO:0000313" key="11">
    <source>
        <dbReference type="Proteomes" id="UP000320404"/>
    </source>
</evidence>
<evidence type="ECO:0000256" key="6">
    <source>
        <dbReference type="ARBA" id="ARBA00023002"/>
    </source>
</evidence>
<dbReference type="Gene3D" id="1.10.760.10">
    <property type="entry name" value="Cytochrome c-like domain"/>
    <property type="match status" value="1"/>
</dbReference>
<dbReference type="InterPro" id="IPR002372">
    <property type="entry name" value="PQQ_rpt_dom"/>
</dbReference>
<keyword evidence="3 8" id="KW-0349">Heme</keyword>
<feature type="domain" description="Cytochrome c" evidence="9">
    <location>
        <begin position="623"/>
        <end position="698"/>
    </location>
</feature>
<dbReference type="SUPFAM" id="SSF50998">
    <property type="entry name" value="Quinoprotein alcohol dehydrogenase-like"/>
    <property type="match status" value="1"/>
</dbReference>
<evidence type="ECO:0000259" key="9">
    <source>
        <dbReference type="PROSITE" id="PS51007"/>
    </source>
</evidence>
<dbReference type="PROSITE" id="PS51007">
    <property type="entry name" value="CYTC"/>
    <property type="match status" value="1"/>
</dbReference>
<evidence type="ECO:0000313" key="10">
    <source>
        <dbReference type="EMBL" id="RZO73680.1"/>
    </source>
</evidence>
<keyword evidence="7 8" id="KW-0408">Iron</keyword>
<dbReference type="SMART" id="SM00564">
    <property type="entry name" value="PQQ"/>
    <property type="match status" value="6"/>
</dbReference>
<reference evidence="10 11" key="1">
    <citation type="submission" date="2019-02" db="EMBL/GenBank/DDBJ databases">
        <title>Prokaryotic population dynamics and viral predation in marine succession experiment using metagenomics: the confinement effect.</title>
        <authorList>
            <person name="Haro-Moreno J.M."/>
            <person name="Rodriguez-Valera F."/>
            <person name="Lopez-Perez M."/>
        </authorList>
    </citation>
    <scope>NUCLEOTIDE SEQUENCE [LARGE SCALE GENOMIC DNA]</scope>
    <source>
        <strain evidence="10">MED-G158</strain>
    </source>
</reference>
<dbReference type="GO" id="GO:0016491">
    <property type="term" value="F:oxidoreductase activity"/>
    <property type="evidence" value="ECO:0007669"/>
    <property type="project" value="UniProtKB-KW"/>
</dbReference>
<dbReference type="Pfam" id="PF13442">
    <property type="entry name" value="Cytochrome_CBB3"/>
    <property type="match status" value="1"/>
</dbReference>
<evidence type="ECO:0000256" key="5">
    <source>
        <dbReference type="ARBA" id="ARBA00022729"/>
    </source>
</evidence>
<dbReference type="InterPro" id="IPR011047">
    <property type="entry name" value="Quinoprotein_ADH-like_sf"/>
</dbReference>
<evidence type="ECO:0000256" key="3">
    <source>
        <dbReference type="ARBA" id="ARBA00022617"/>
    </source>
</evidence>
<comment type="cofactor">
    <cofactor evidence="1">
        <name>pyrroloquinoline quinone</name>
        <dbReference type="ChEBI" id="CHEBI:58442"/>
    </cofactor>
</comment>
<dbReference type="SUPFAM" id="SSF46626">
    <property type="entry name" value="Cytochrome c"/>
    <property type="match status" value="1"/>
</dbReference>
<evidence type="ECO:0000256" key="8">
    <source>
        <dbReference type="PROSITE-ProRule" id="PRU00433"/>
    </source>
</evidence>
<dbReference type="GO" id="GO:0009055">
    <property type="term" value="F:electron transfer activity"/>
    <property type="evidence" value="ECO:0007669"/>
    <property type="project" value="InterPro"/>
</dbReference>
<dbReference type="InterPro" id="IPR036909">
    <property type="entry name" value="Cyt_c-like_dom_sf"/>
</dbReference>
<proteinExistence type="inferred from homology"/>
<dbReference type="EMBL" id="SHAH01000121">
    <property type="protein sequence ID" value="RZO73680.1"/>
    <property type="molecule type" value="Genomic_DNA"/>
</dbReference>
<dbReference type="InterPro" id="IPR009056">
    <property type="entry name" value="Cyt_c-like_dom"/>
</dbReference>
<evidence type="ECO:0000256" key="4">
    <source>
        <dbReference type="ARBA" id="ARBA00022723"/>
    </source>
</evidence>
<keyword evidence="4 8" id="KW-0479">Metal-binding</keyword>
<keyword evidence="5" id="KW-0732">Signal</keyword>
<accession>A0A520RTV5</accession>
<organism evidence="10 11">
    <name type="scientific">OM182 bacterium</name>
    <dbReference type="NCBI Taxonomy" id="2510334"/>
    <lineage>
        <taxon>Bacteria</taxon>
        <taxon>Pseudomonadati</taxon>
        <taxon>Pseudomonadota</taxon>
        <taxon>Gammaproteobacteria</taxon>
        <taxon>OMG group</taxon>
        <taxon>OM182 clade</taxon>
    </lineage>
</organism>
<dbReference type="Proteomes" id="UP000320404">
    <property type="component" value="Unassembled WGS sequence"/>
</dbReference>
<dbReference type="Gene3D" id="2.140.10.10">
    <property type="entry name" value="Quinoprotein alcohol dehydrogenase-like superfamily"/>
    <property type="match status" value="1"/>
</dbReference>
<gene>
    <name evidence="10" type="ORF">EVA69_06535</name>
</gene>
<comment type="caution">
    <text evidence="10">The sequence shown here is derived from an EMBL/GenBank/DDBJ whole genome shotgun (WGS) entry which is preliminary data.</text>
</comment>
<dbReference type="InterPro" id="IPR018391">
    <property type="entry name" value="PQQ_b-propeller_rpt"/>
</dbReference>
<dbReference type="AlphaFoldDB" id="A0A520RTV5"/>
<dbReference type="PANTHER" id="PTHR32303">
    <property type="entry name" value="QUINOPROTEIN ALCOHOL DEHYDROGENASE (CYTOCHROME C)"/>
    <property type="match status" value="1"/>
</dbReference>
<dbReference type="GO" id="GO:0046872">
    <property type="term" value="F:metal ion binding"/>
    <property type="evidence" value="ECO:0007669"/>
    <property type="project" value="UniProtKB-KW"/>
</dbReference>
<dbReference type="GO" id="GO:0020037">
    <property type="term" value="F:heme binding"/>
    <property type="evidence" value="ECO:0007669"/>
    <property type="project" value="InterPro"/>
</dbReference>
<evidence type="ECO:0000256" key="7">
    <source>
        <dbReference type="ARBA" id="ARBA00023004"/>
    </source>
</evidence>
<name>A0A520RTV5_9GAMM</name>
<sequence length="707" mass="76863">MPRLPPACGPGRAPIPSLCCFQDFLRQGQDMTLLRRNSLALAWVMMLSAQGQAAEFSQVRPDSGALKQLPVTEWLTNGGDLYNRNFSPLDQINTDNVGRLGPVWRTHLNGSGLEAKYSGEAQPLIIDGIMYVITGADDVFALSVETGEMLWSQEAELSAEISTICCGWTSRGVGYGEDKIFVGQLDGVLKALDAESGKEVWSIQAESWKEGYTITSAPLYFDGMVISGFAGAEFAARGRVKAYDATDGSLLWTFYTVPAPGEFGSDTWPADSDAWETGGGTVWHTPAVDPELGLIYFSTGNPGPDYNGAIRAGDNLFTASIVALDAYSGEYRWHFQQVHHDIWDFDAPNPVVLFDLDYEGVLRKGLAQAGKTGWVYILDRVTGEPLVGIEERPVPQEERQATAATQPYPVGDAFVTHTLDIAPEGFRMVNDGDIFTPFWDDPVLLRRGEANWPPSAVDPDKGVIYVCAGDRQAAYTTNADTDSAEPGDRYTGGNMRFAPIAVTGIVAAMDLRTNKRLWSQRWPGRCYSGLVATAGNLLFAGRNDGRFTAMDAATGQKLWEFMTDAGVNAPPTVFENNGEQYVTVLSAGNLLAGSARGDSIWMFKLLEEDEETAIALDKVTPPQANTEGLGLYRSTCVFCHGLRGEGGHNGMPLEGLAAFSTDYVANIIANGQNNMPSFGQTFDTAQIRAIAEHVRTLNRGIQNRNTR</sequence>
<comment type="similarity">
    <text evidence="2">Belongs to the bacterial PQQ dehydrogenase family.</text>
</comment>
<protein>
    <submittedName>
        <fullName evidence="10">Quinonprotein alcohol dehydrogenase</fullName>
    </submittedName>
</protein>
<evidence type="ECO:0000256" key="2">
    <source>
        <dbReference type="ARBA" id="ARBA00008156"/>
    </source>
</evidence>
<keyword evidence="6" id="KW-0560">Oxidoreductase</keyword>
<dbReference type="Pfam" id="PF01011">
    <property type="entry name" value="PQQ"/>
    <property type="match status" value="2"/>
</dbReference>